<dbReference type="Gene3D" id="1.20.120.520">
    <property type="entry name" value="nmb1532 protein domain like"/>
    <property type="match status" value="1"/>
</dbReference>
<evidence type="ECO:0000313" key="2">
    <source>
        <dbReference type="EMBL" id="MFA9460147.1"/>
    </source>
</evidence>
<accession>A0ABV4TT20</accession>
<name>A0ABV4TT20_9GAMM</name>
<evidence type="ECO:0000259" key="1">
    <source>
        <dbReference type="Pfam" id="PF01814"/>
    </source>
</evidence>
<evidence type="ECO:0000313" key="3">
    <source>
        <dbReference type="Proteomes" id="UP001575181"/>
    </source>
</evidence>
<dbReference type="Proteomes" id="UP001575181">
    <property type="component" value="Unassembled WGS sequence"/>
</dbReference>
<dbReference type="PANTHER" id="PTHR39966">
    <property type="entry name" value="BLL2471 PROTEIN-RELATED"/>
    <property type="match status" value="1"/>
</dbReference>
<reference evidence="2 3" key="1">
    <citation type="submission" date="2024-08" db="EMBL/GenBank/DDBJ databases">
        <title>Whole-genome sequencing of halo(alkali)philic microorganisms from hypersaline lakes.</title>
        <authorList>
            <person name="Sorokin D.Y."/>
            <person name="Merkel A.Y."/>
            <person name="Messina E."/>
            <person name="Yakimov M."/>
        </authorList>
    </citation>
    <scope>NUCLEOTIDE SEQUENCE [LARGE SCALE GENOMIC DNA]</scope>
    <source>
        <strain evidence="2 3">Cl-TMA</strain>
    </source>
</reference>
<organism evidence="2 3">
    <name type="scientific">Thiohalorhabdus methylotrophus</name>
    <dbReference type="NCBI Taxonomy" id="3242694"/>
    <lineage>
        <taxon>Bacteria</taxon>
        <taxon>Pseudomonadati</taxon>
        <taxon>Pseudomonadota</taxon>
        <taxon>Gammaproteobacteria</taxon>
        <taxon>Thiohalorhabdales</taxon>
        <taxon>Thiohalorhabdaceae</taxon>
        <taxon>Thiohalorhabdus</taxon>
    </lineage>
</organism>
<keyword evidence="3" id="KW-1185">Reference proteome</keyword>
<protein>
    <submittedName>
        <fullName evidence="2">Hemerythrin domain-containing protein</fullName>
    </submittedName>
</protein>
<dbReference type="InterPro" id="IPR012312">
    <property type="entry name" value="Hemerythrin-like"/>
</dbReference>
<dbReference type="PANTHER" id="PTHR39966:SF1">
    <property type="entry name" value="HEMERYTHRIN-LIKE DOMAIN-CONTAINING PROTEIN"/>
    <property type="match status" value="1"/>
</dbReference>
<dbReference type="Pfam" id="PF01814">
    <property type="entry name" value="Hemerythrin"/>
    <property type="match status" value="1"/>
</dbReference>
<dbReference type="CDD" id="cd12108">
    <property type="entry name" value="Hr-like"/>
    <property type="match status" value="1"/>
</dbReference>
<proteinExistence type="predicted"/>
<comment type="caution">
    <text evidence="2">The sequence shown here is derived from an EMBL/GenBank/DDBJ whole genome shotgun (WGS) entry which is preliminary data.</text>
</comment>
<sequence length="182" mass="20342">MPLEADSAPDFQSPLQLLRACHQRIERFADLAVRIAEHLPGDDPPAEPVRQSAGQVLRYFDQAAPLHHADEEEDLLPRLRGRLVAEPDPDLSALLDGLKAEHAGLENHWGTLRPLLDDLREGEPVEAARYRASAEAFRDAQLDHLQRENAHLLPAAEATLREEDIRDLGAAMAQRRGVRQNI</sequence>
<gene>
    <name evidence="2" type="ORF">ACERLL_04845</name>
</gene>
<dbReference type="RefSeq" id="WP_373654935.1">
    <property type="nucleotide sequence ID" value="NZ_JBGUAW010000003.1"/>
</dbReference>
<dbReference type="EMBL" id="JBGUAW010000003">
    <property type="protein sequence ID" value="MFA9460147.1"/>
    <property type="molecule type" value="Genomic_DNA"/>
</dbReference>
<feature type="domain" description="Hemerythrin-like" evidence="1">
    <location>
        <begin position="14"/>
        <end position="156"/>
    </location>
</feature>